<reference evidence="4 5" key="1">
    <citation type="submission" date="2018-08" db="EMBL/GenBank/DDBJ databases">
        <title>Henriciella mobilis sp. nov., isolated from seawater.</title>
        <authorList>
            <person name="Cheng H."/>
            <person name="Wu Y.-H."/>
            <person name="Xu X.-W."/>
            <person name="Guo L.-L."/>
        </authorList>
    </citation>
    <scope>NUCLEOTIDE SEQUENCE [LARGE SCALE GENOMIC DNA]</scope>
    <source>
        <strain evidence="4 5">CCUG66934</strain>
    </source>
</reference>
<dbReference type="SUPFAM" id="SSF50475">
    <property type="entry name" value="FMN-binding split barrel"/>
    <property type="match status" value="1"/>
</dbReference>
<sequence>MAERKFKGFGGLLLSADVRGAEEDPSVLLLHGGGQTRHVWQETAEALVKAGRHVISLDLRGHGRSARSEDSRYEFDACVEDLRAVLAQLASRPVVVGAGLGGWIALTAIGEEGAHLASGLVLADAPPEIDLRTAAALAASIRSAPAQTEHVDPVFGEVIDVEKSSERISVAASGLKVPVLFVRGALSSFGNRDAANRFVEKVATAEFAEIEDAGHLAVFDRSDAFSAVLLDFLERRVPRMMPDYKQGSDARTLRDALGCFATGVTVVTTMSAQGEPVGLTANSFTSVSLDPPLLLVCIAKSSSSLEALEASERFAVNVLHIGQQPVSNTFAMPGEDRFSQTPWEEGQYGSPLISGALANFECIKSDLHDGGDHVILIGKVERAKYEPRRDPLLYFKGKYRRLHFA</sequence>
<keyword evidence="5" id="KW-1185">Reference proteome</keyword>
<dbReference type="SUPFAM" id="SSF53474">
    <property type="entry name" value="alpha/beta-Hydrolases"/>
    <property type="match status" value="1"/>
</dbReference>
<evidence type="ECO:0000313" key="5">
    <source>
        <dbReference type="Proteomes" id="UP000265431"/>
    </source>
</evidence>
<dbReference type="RefSeq" id="WP_119380344.1">
    <property type="nucleotide sequence ID" value="NZ_QWGB01000008.1"/>
</dbReference>
<evidence type="ECO:0000256" key="2">
    <source>
        <dbReference type="ARBA" id="ARBA00023002"/>
    </source>
</evidence>
<dbReference type="EMBL" id="QWGB01000008">
    <property type="protein sequence ID" value="RIJ21625.1"/>
    <property type="molecule type" value="Genomic_DNA"/>
</dbReference>
<feature type="domain" description="Flavin reductase like" evidence="3">
    <location>
        <begin position="257"/>
        <end position="401"/>
    </location>
</feature>
<evidence type="ECO:0000259" key="3">
    <source>
        <dbReference type="SMART" id="SM00903"/>
    </source>
</evidence>
<dbReference type="GO" id="GO:0016787">
    <property type="term" value="F:hydrolase activity"/>
    <property type="evidence" value="ECO:0007669"/>
    <property type="project" value="UniProtKB-KW"/>
</dbReference>
<dbReference type="InterPro" id="IPR029058">
    <property type="entry name" value="AB_hydrolase_fold"/>
</dbReference>
<dbReference type="GO" id="GO:0042602">
    <property type="term" value="F:riboflavin reductase (NADPH) activity"/>
    <property type="evidence" value="ECO:0007669"/>
    <property type="project" value="TreeGrafter"/>
</dbReference>
<dbReference type="GO" id="GO:0010181">
    <property type="term" value="F:FMN binding"/>
    <property type="evidence" value="ECO:0007669"/>
    <property type="project" value="InterPro"/>
</dbReference>
<dbReference type="Pfam" id="PF00561">
    <property type="entry name" value="Abhydrolase_1"/>
    <property type="match status" value="1"/>
</dbReference>
<dbReference type="OrthoDB" id="9792858at2"/>
<dbReference type="InterPro" id="IPR012349">
    <property type="entry name" value="Split_barrel_FMN-bd"/>
</dbReference>
<dbReference type="PANTHER" id="PTHR30466:SF11">
    <property type="entry name" value="FLAVIN-DEPENDENT MONOOXYGENASE, REDUCTASE SUBUNIT HSAB"/>
    <property type="match status" value="1"/>
</dbReference>
<dbReference type="InterPro" id="IPR002563">
    <property type="entry name" value="Flavin_Rdtase-like_dom"/>
</dbReference>
<evidence type="ECO:0000313" key="4">
    <source>
        <dbReference type="EMBL" id="RIJ21625.1"/>
    </source>
</evidence>
<comment type="caution">
    <text evidence="4">The sequence shown here is derived from an EMBL/GenBank/DDBJ whole genome shotgun (WGS) entry which is preliminary data.</text>
</comment>
<keyword evidence="2" id="KW-0560">Oxidoreductase</keyword>
<dbReference type="InterPro" id="IPR050268">
    <property type="entry name" value="NADH-dep_flavin_reductase"/>
</dbReference>
<dbReference type="Gene3D" id="3.40.50.1820">
    <property type="entry name" value="alpha/beta hydrolase"/>
    <property type="match status" value="2"/>
</dbReference>
<gene>
    <name evidence="4" type="ORF">D1224_12765</name>
</gene>
<dbReference type="Pfam" id="PF01613">
    <property type="entry name" value="Flavin_Reduct"/>
    <property type="match status" value="1"/>
</dbReference>
<dbReference type="InterPro" id="IPR000073">
    <property type="entry name" value="AB_hydrolase_1"/>
</dbReference>
<dbReference type="SMART" id="SM00903">
    <property type="entry name" value="Flavin_Reduct"/>
    <property type="match status" value="1"/>
</dbReference>
<dbReference type="PANTHER" id="PTHR30466">
    <property type="entry name" value="FLAVIN REDUCTASE"/>
    <property type="match status" value="1"/>
</dbReference>
<name>A0A399QTV9_9PROT</name>
<dbReference type="AlphaFoldDB" id="A0A399QTV9"/>
<proteinExistence type="inferred from homology"/>
<accession>A0A399QTV9</accession>
<evidence type="ECO:0000256" key="1">
    <source>
        <dbReference type="ARBA" id="ARBA00008898"/>
    </source>
</evidence>
<comment type="similarity">
    <text evidence="1">Belongs to the non-flavoprotein flavin reductase family.</text>
</comment>
<organism evidence="4 5">
    <name type="scientific">Henriciella barbarensis</name>
    <dbReference type="NCBI Taxonomy" id="86342"/>
    <lineage>
        <taxon>Bacteria</taxon>
        <taxon>Pseudomonadati</taxon>
        <taxon>Pseudomonadota</taxon>
        <taxon>Alphaproteobacteria</taxon>
        <taxon>Hyphomonadales</taxon>
        <taxon>Hyphomonadaceae</taxon>
        <taxon>Henriciella</taxon>
    </lineage>
</organism>
<dbReference type="Proteomes" id="UP000265431">
    <property type="component" value="Unassembled WGS sequence"/>
</dbReference>
<protein>
    <submittedName>
        <fullName evidence="4">Alpha/beta fold hydrolase</fullName>
    </submittedName>
</protein>
<dbReference type="Gene3D" id="2.30.110.10">
    <property type="entry name" value="Electron Transport, Fmn-binding Protein, Chain A"/>
    <property type="match status" value="1"/>
</dbReference>
<keyword evidence="4" id="KW-0378">Hydrolase</keyword>